<dbReference type="Pfam" id="PF13855">
    <property type="entry name" value="LRR_8"/>
    <property type="match status" value="1"/>
</dbReference>
<dbReference type="Pfam" id="PF00931">
    <property type="entry name" value="NB-ARC"/>
    <property type="match status" value="1"/>
</dbReference>
<evidence type="ECO:0000256" key="5">
    <source>
        <dbReference type="ARBA" id="ARBA00022821"/>
    </source>
</evidence>
<dbReference type="InterPro" id="IPR027417">
    <property type="entry name" value="P-loop_NTPase"/>
</dbReference>
<keyword evidence="2" id="KW-0433">Leucine-rich repeat</keyword>
<dbReference type="InterPro" id="IPR002182">
    <property type="entry name" value="NB-ARC"/>
</dbReference>
<comment type="catalytic activity">
    <reaction evidence="7">
        <text>NAD(+) + H2O = ADP-D-ribose + nicotinamide + H(+)</text>
        <dbReference type="Rhea" id="RHEA:16301"/>
        <dbReference type="ChEBI" id="CHEBI:15377"/>
        <dbReference type="ChEBI" id="CHEBI:15378"/>
        <dbReference type="ChEBI" id="CHEBI:17154"/>
        <dbReference type="ChEBI" id="CHEBI:57540"/>
        <dbReference type="ChEBI" id="CHEBI:57967"/>
        <dbReference type="EC" id="3.2.2.6"/>
    </reaction>
    <physiologicalReaction direction="left-to-right" evidence="7">
        <dbReference type="Rhea" id="RHEA:16302"/>
    </physiologicalReaction>
</comment>
<keyword evidence="6" id="KW-0520">NAD</keyword>
<evidence type="ECO:0000256" key="3">
    <source>
        <dbReference type="ARBA" id="ARBA00022737"/>
    </source>
</evidence>
<dbReference type="EC" id="3.2.2.6" evidence="1"/>
<dbReference type="InterPro" id="IPR058192">
    <property type="entry name" value="WHD_ROQ1-like"/>
</dbReference>
<evidence type="ECO:0000313" key="10">
    <source>
        <dbReference type="Proteomes" id="UP001341840"/>
    </source>
</evidence>
<keyword evidence="3" id="KW-0677">Repeat</keyword>
<dbReference type="Gene3D" id="3.40.50.300">
    <property type="entry name" value="P-loop containing nucleotide triphosphate hydrolases"/>
    <property type="match status" value="1"/>
</dbReference>
<dbReference type="Pfam" id="PF23282">
    <property type="entry name" value="WHD_ROQ1"/>
    <property type="match status" value="1"/>
</dbReference>
<keyword evidence="10" id="KW-1185">Reference proteome</keyword>
<dbReference type="InterPro" id="IPR036390">
    <property type="entry name" value="WH_DNA-bd_sf"/>
</dbReference>
<dbReference type="PRINTS" id="PR00364">
    <property type="entry name" value="DISEASERSIST"/>
</dbReference>
<evidence type="ECO:0000259" key="8">
    <source>
        <dbReference type="PROSITE" id="PS50104"/>
    </source>
</evidence>
<dbReference type="Pfam" id="PF20160">
    <property type="entry name" value="C-JID"/>
    <property type="match status" value="1"/>
</dbReference>
<dbReference type="InterPro" id="IPR042197">
    <property type="entry name" value="Apaf_helical"/>
</dbReference>
<dbReference type="SUPFAM" id="SSF52540">
    <property type="entry name" value="P-loop containing nucleoside triphosphate hydrolases"/>
    <property type="match status" value="1"/>
</dbReference>
<dbReference type="PROSITE" id="PS51450">
    <property type="entry name" value="LRR"/>
    <property type="match status" value="2"/>
</dbReference>
<organism evidence="9 10">
    <name type="scientific">Stylosanthes scabra</name>
    <dbReference type="NCBI Taxonomy" id="79078"/>
    <lineage>
        <taxon>Eukaryota</taxon>
        <taxon>Viridiplantae</taxon>
        <taxon>Streptophyta</taxon>
        <taxon>Embryophyta</taxon>
        <taxon>Tracheophyta</taxon>
        <taxon>Spermatophyta</taxon>
        <taxon>Magnoliopsida</taxon>
        <taxon>eudicotyledons</taxon>
        <taxon>Gunneridae</taxon>
        <taxon>Pentapetalae</taxon>
        <taxon>rosids</taxon>
        <taxon>fabids</taxon>
        <taxon>Fabales</taxon>
        <taxon>Fabaceae</taxon>
        <taxon>Papilionoideae</taxon>
        <taxon>50 kb inversion clade</taxon>
        <taxon>dalbergioids sensu lato</taxon>
        <taxon>Dalbergieae</taxon>
        <taxon>Pterocarpus clade</taxon>
        <taxon>Stylosanthes</taxon>
    </lineage>
</organism>
<gene>
    <name evidence="9" type="ORF">PIB30_013488</name>
</gene>
<keyword evidence="4" id="KW-0378">Hydrolase</keyword>
<dbReference type="InterPro" id="IPR044974">
    <property type="entry name" value="Disease_R_plants"/>
</dbReference>
<evidence type="ECO:0000256" key="4">
    <source>
        <dbReference type="ARBA" id="ARBA00022801"/>
    </source>
</evidence>
<feature type="domain" description="TIR" evidence="8">
    <location>
        <begin position="10"/>
        <end position="172"/>
    </location>
</feature>
<evidence type="ECO:0000256" key="2">
    <source>
        <dbReference type="ARBA" id="ARBA00022614"/>
    </source>
</evidence>
<dbReference type="PANTHER" id="PTHR11017:SF562">
    <property type="entry name" value="ADP-RIBOSYL CYCLASE_CYCLIC ADP-RIBOSE HYDROLASE"/>
    <property type="match status" value="1"/>
</dbReference>
<keyword evidence="5" id="KW-0611">Plant defense</keyword>
<dbReference type="Pfam" id="PF01582">
    <property type="entry name" value="TIR"/>
    <property type="match status" value="1"/>
</dbReference>
<dbReference type="InterPro" id="IPR032675">
    <property type="entry name" value="LRR_dom_sf"/>
</dbReference>
<evidence type="ECO:0000313" key="9">
    <source>
        <dbReference type="EMBL" id="MED6217017.1"/>
    </source>
</evidence>
<dbReference type="Gene3D" id="3.80.10.10">
    <property type="entry name" value="Ribonuclease Inhibitor"/>
    <property type="match status" value="2"/>
</dbReference>
<dbReference type="PANTHER" id="PTHR11017">
    <property type="entry name" value="LEUCINE-RICH REPEAT-CONTAINING PROTEIN"/>
    <property type="match status" value="1"/>
</dbReference>
<dbReference type="InterPro" id="IPR035897">
    <property type="entry name" value="Toll_tir_struct_dom_sf"/>
</dbReference>
<accession>A0ABU6Z322</accession>
<dbReference type="SUPFAM" id="SSF52058">
    <property type="entry name" value="L domain-like"/>
    <property type="match status" value="1"/>
</dbReference>
<name>A0ABU6Z322_9FABA</name>
<comment type="caution">
    <text evidence="9">The sequence shown here is derived from an EMBL/GenBank/DDBJ whole genome shotgun (WGS) entry which is preliminary data.</text>
</comment>
<dbReference type="Gene3D" id="3.40.50.10140">
    <property type="entry name" value="Toll/interleukin-1 receptor homology (TIR) domain"/>
    <property type="match status" value="1"/>
</dbReference>
<dbReference type="PROSITE" id="PS50104">
    <property type="entry name" value="TIR"/>
    <property type="match status" value="1"/>
</dbReference>
<evidence type="ECO:0000256" key="1">
    <source>
        <dbReference type="ARBA" id="ARBA00011982"/>
    </source>
</evidence>
<dbReference type="SUPFAM" id="SSF52200">
    <property type="entry name" value="Toll/Interleukin receptor TIR domain"/>
    <property type="match status" value="1"/>
</dbReference>
<dbReference type="SMART" id="SM00255">
    <property type="entry name" value="TIR"/>
    <property type="match status" value="1"/>
</dbReference>
<proteinExistence type="predicted"/>
<dbReference type="SUPFAM" id="SSF46785">
    <property type="entry name" value="Winged helix' DNA-binding domain"/>
    <property type="match status" value="1"/>
</dbReference>
<evidence type="ECO:0000256" key="6">
    <source>
        <dbReference type="ARBA" id="ARBA00023027"/>
    </source>
</evidence>
<dbReference type="InterPro" id="IPR001611">
    <property type="entry name" value="Leu-rich_rpt"/>
</dbReference>
<dbReference type="Proteomes" id="UP001341840">
    <property type="component" value="Unassembled WGS sequence"/>
</dbReference>
<dbReference type="Gene3D" id="1.10.8.430">
    <property type="entry name" value="Helical domain of apoptotic protease-activating factors"/>
    <property type="match status" value="1"/>
</dbReference>
<sequence>MAKSCAVSQKRHDVFISFRGGDTRIAFTSHLHTALTNRGIETYIDYRLRTGDDIWDSLCEAIQESRISILVFSKDYASSRWCLKELVQIMKCRKEQGQVVIPVFCKTDPSKIRDHSEISKKLRKRNDELEVRRWMDTLTEAADLSPSYSLSSDNRDESVLIKDVVKHVLQKLLELRYSSIIEGLVAIDEACKDIKLLMKNAQRIGIWGMGGIGKTTIAEVVFAILSPQYDNVCFLKNISKESKHEELAYFCNKLSKLPKQIKLVHEVVGTTHTTARMNSNKVLIVLDDVDTLKQLENLCEESEVFNNLSEDSRVIITTRNRRLLIGNVDEIYEVKTLDPKESLKLFCLKSFSESHPKEGYEQLSKQVVEYAGGIPYALNALGLYLHDRSINFWESALRKLRKSPNVDIQRMLRESYDGLEPLEQKIFLDIAFFFTEEKKDLAIRILDACGFEASSGIDILEDKSLITISSYDNRIQMHHLLREMAMEIVHRESELKLGGCSRLRDVESIHKALENNTGTNAVEGIILDLSQIKDLHLSSDIFAKMNNIRFLKFYIPEGESSSNKYLSEGLEQFPKELRYLEWDRYPLKSFPPCFCSELLVEIHMHHSEVEELWQGLDAKDLNNLEVIDLSECRKLANLPDLSNASRLKWVNLSGCEKLCHLHPSVLSSCTLVTLILDRCKNLIQVKSEKRLESLKKISVNGCSSLKTLDLSKTAIETLHTSIGYLNNLRSLNLESSRLEHLPNDLTGLKCLEYLNLSCNGLLDCSKLFELPDNISALSELHELRLDGSSIIVLPASIKNLQKLETLSLENCNQLRSLPELPPSIKELYANNCSSLVSVSNLKNLATKMIGKGKYISFKDSFKLDNYSLYSIMESLCLTMMSAAFHNVLVKAFDMNVHSYNYNSVWACLPGSSIPRHFTNRTTGSSITVRLPNPASGLGLVLCVVLSPSLGVKKFDAKIQCQCYTADGTHIGNDSGWYYYDDIPNLNSDTVFFWYDPYFSVSILRTHEQQVSFKFTTSATEGDGMVVTKGCAVRLIRRSEFDSVLGEMELEYEKKVELGVKLGLALDMKPTESKPGMHNLFFALDYGCVLEPSMKFELDLWRRAVAAIIEEQRQKYSKFIFPPRLTRMWKICSLGLQNALFP</sequence>
<reference evidence="9 10" key="1">
    <citation type="journal article" date="2023" name="Plants (Basel)">
        <title>Bridging the Gap: Combining Genomics and Transcriptomics Approaches to Understand Stylosanthes scabra, an Orphan Legume from the Brazilian Caatinga.</title>
        <authorList>
            <person name="Ferreira-Neto J.R.C."/>
            <person name="da Silva M.D."/>
            <person name="Binneck E."/>
            <person name="de Melo N.F."/>
            <person name="da Silva R.H."/>
            <person name="de Melo A.L.T.M."/>
            <person name="Pandolfi V."/>
            <person name="Bustamante F.O."/>
            <person name="Brasileiro-Vidal A.C."/>
            <person name="Benko-Iseppon A.M."/>
        </authorList>
    </citation>
    <scope>NUCLEOTIDE SEQUENCE [LARGE SCALE GENOMIC DNA]</scope>
    <source>
        <tissue evidence="9">Leaves</tissue>
    </source>
</reference>
<dbReference type="EMBL" id="JASCZI010271895">
    <property type="protein sequence ID" value="MED6217017.1"/>
    <property type="molecule type" value="Genomic_DNA"/>
</dbReference>
<dbReference type="InterPro" id="IPR045344">
    <property type="entry name" value="C-JID"/>
</dbReference>
<evidence type="ECO:0000256" key="7">
    <source>
        <dbReference type="ARBA" id="ARBA00047304"/>
    </source>
</evidence>
<protein>
    <recommendedName>
        <fullName evidence="1">ADP-ribosyl cyclase/cyclic ADP-ribose hydrolase</fullName>
        <ecNumber evidence="1">3.2.2.6</ecNumber>
    </recommendedName>
</protein>
<dbReference type="InterPro" id="IPR000157">
    <property type="entry name" value="TIR_dom"/>
</dbReference>